<sequence>MEIIFSLNDLNQEGYFIERGAYIYEGNIGLYFALITEKEFPKSISKLASEIINRNTPFKDYEDGKKHWYSPNHADIVKRTLDSFLQKNNQNHQNNENQFVQVDPTNPPQTINVSELAELLSDAKNVLMFTGAGISVSSGVPDMSLLNQLIDESFNPTNDYIIELINNNSEKRLSKVIKLHGLFVNSEPSISHLRIADLYSSICCDLITGNLDGLHEKTGVIPKYYTDPKNEVDNLCEYDVLLTIGLGEEGNMNLTDKYRNANSTGKLIAINKECPPYLLNNDYWIPGNCEEILENLCVLLKIK</sequence>
<gene>
    <name evidence="6" type="ORF">BBD40_06740</name>
</gene>
<accession>A0ABX3JVV5</accession>
<dbReference type="PANTHER" id="PTHR11085">
    <property type="entry name" value="NAD-DEPENDENT PROTEIN DEACYLASE SIRTUIN-5, MITOCHONDRIAL-RELATED"/>
    <property type="match status" value="1"/>
</dbReference>
<dbReference type="InterPro" id="IPR029035">
    <property type="entry name" value="DHS-like_NAD/FAD-binding_dom"/>
</dbReference>
<dbReference type="InterPro" id="IPR003000">
    <property type="entry name" value="Sirtuin"/>
</dbReference>
<evidence type="ECO:0000256" key="1">
    <source>
        <dbReference type="ARBA" id="ARBA00012928"/>
    </source>
</evidence>
<evidence type="ECO:0000256" key="2">
    <source>
        <dbReference type="ARBA" id="ARBA00022679"/>
    </source>
</evidence>
<dbReference type="Proteomes" id="UP000189059">
    <property type="component" value="Unassembled WGS sequence"/>
</dbReference>
<dbReference type="Pfam" id="PF02146">
    <property type="entry name" value="SIR2"/>
    <property type="match status" value="1"/>
</dbReference>
<reference evidence="6 7" key="1">
    <citation type="submission" date="2016-12" db="EMBL/GenBank/DDBJ databases">
        <title>Genome sequencing and description of Paenibacillus sp. nov. from high altitude lake in the Indian Trans- Himalayas.</title>
        <authorList>
            <person name="Kiran S."/>
            <person name="Swarnkar M.K."/>
            <person name="Rana A."/>
            <person name="Tewari R."/>
            <person name="Gulati A."/>
        </authorList>
    </citation>
    <scope>NUCLEOTIDE SEQUENCE [LARGE SCALE GENOMIC DNA]</scope>
    <source>
        <strain evidence="6 7">IHBB 9951</strain>
    </source>
</reference>
<protein>
    <recommendedName>
        <fullName evidence="1">protein acetyllysine N-acetyltransferase</fullName>
        <ecNumber evidence="1">2.3.1.286</ecNumber>
    </recommendedName>
</protein>
<keyword evidence="7" id="KW-1185">Reference proteome</keyword>
<dbReference type="SUPFAM" id="SSF52467">
    <property type="entry name" value="DHS-like NAD/FAD-binding domain"/>
    <property type="match status" value="1"/>
</dbReference>
<evidence type="ECO:0000256" key="4">
    <source>
        <dbReference type="PROSITE-ProRule" id="PRU00236"/>
    </source>
</evidence>
<evidence type="ECO:0000256" key="3">
    <source>
        <dbReference type="ARBA" id="ARBA00023027"/>
    </source>
</evidence>
<evidence type="ECO:0000313" key="7">
    <source>
        <dbReference type="Proteomes" id="UP000189059"/>
    </source>
</evidence>
<feature type="domain" description="Deacetylase sirtuin-type" evidence="5">
    <location>
        <begin position="106"/>
        <end position="303"/>
    </location>
</feature>
<proteinExistence type="predicted"/>
<dbReference type="EC" id="2.3.1.286" evidence="1"/>
<comment type="caution">
    <text evidence="6">The sequence shown here is derived from an EMBL/GenBank/DDBJ whole genome shotgun (WGS) entry which is preliminary data.</text>
</comment>
<dbReference type="PANTHER" id="PTHR11085:SF4">
    <property type="entry name" value="NAD-DEPENDENT PROTEIN DEACYLASE"/>
    <property type="match status" value="1"/>
</dbReference>
<keyword evidence="2" id="KW-0808">Transferase</keyword>
<name>A0ABX3JVV5_9BACL</name>
<evidence type="ECO:0000259" key="5">
    <source>
        <dbReference type="PROSITE" id="PS50305"/>
    </source>
</evidence>
<dbReference type="PROSITE" id="PS50305">
    <property type="entry name" value="SIRTUIN"/>
    <property type="match status" value="1"/>
</dbReference>
<comment type="caution">
    <text evidence="4">Lacks conserved residue(s) required for the propagation of feature annotation.</text>
</comment>
<dbReference type="InterPro" id="IPR026590">
    <property type="entry name" value="Ssirtuin_cat_dom"/>
</dbReference>
<dbReference type="InterPro" id="IPR050134">
    <property type="entry name" value="NAD-dep_sirtuin_deacylases"/>
</dbReference>
<organism evidence="6 7">
    <name type="scientific">Paenibacillus ihbetae</name>
    <dbReference type="NCBI Taxonomy" id="1870820"/>
    <lineage>
        <taxon>Bacteria</taxon>
        <taxon>Bacillati</taxon>
        <taxon>Bacillota</taxon>
        <taxon>Bacilli</taxon>
        <taxon>Bacillales</taxon>
        <taxon>Paenibacillaceae</taxon>
        <taxon>Paenibacillus</taxon>
    </lineage>
</organism>
<dbReference type="Gene3D" id="3.40.50.1220">
    <property type="entry name" value="TPP-binding domain"/>
    <property type="match status" value="1"/>
</dbReference>
<dbReference type="EMBL" id="MRVI01000001">
    <property type="protein sequence ID" value="OOC61583.1"/>
    <property type="molecule type" value="Genomic_DNA"/>
</dbReference>
<evidence type="ECO:0000313" key="6">
    <source>
        <dbReference type="EMBL" id="OOC61583.1"/>
    </source>
</evidence>
<dbReference type="RefSeq" id="WP_189636024.1">
    <property type="nucleotide sequence ID" value="NZ_MRVI01000001.1"/>
</dbReference>
<keyword evidence="3" id="KW-0520">NAD</keyword>